<dbReference type="RefSeq" id="WP_160633845.1">
    <property type="nucleotide sequence ID" value="NZ_WWNE01000012.1"/>
</dbReference>
<dbReference type="GO" id="GO:0006508">
    <property type="term" value="P:proteolysis"/>
    <property type="evidence" value="ECO:0007669"/>
    <property type="project" value="InterPro"/>
</dbReference>
<dbReference type="InterPro" id="IPR000073">
    <property type="entry name" value="AB_hydrolase_1"/>
</dbReference>
<evidence type="ECO:0000259" key="3">
    <source>
        <dbReference type="Pfam" id="PF00561"/>
    </source>
</evidence>
<feature type="domain" description="AB hydrolase-1" evidence="3">
    <location>
        <begin position="53"/>
        <end position="327"/>
    </location>
</feature>
<proteinExistence type="inferred from homology"/>
<keyword evidence="5" id="KW-1185">Reference proteome</keyword>
<dbReference type="EMBL" id="WWNE01000012">
    <property type="protein sequence ID" value="NBG66890.1"/>
    <property type="molecule type" value="Genomic_DNA"/>
</dbReference>
<dbReference type="AlphaFoldDB" id="A0A6N9NNP6"/>
<name>A0A6N9NNP6_9FLAO</name>
<dbReference type="InterPro" id="IPR002410">
    <property type="entry name" value="Peptidase_S33"/>
</dbReference>
<sequence>MKNLSFIFFISLIIFISSCEKENYYQGDHFFIKNAGAEMPVYIKGNIKSGIFILFLHGGPGGNASLPSFMPVSQELENDYAFAYWDQRGSGLSMGNPDQSTFTLEQFVDDLDLVVETIKHKYHNPRIVFYGISWGGALGSAYLSTKNYQDKIDGFICMDSGHNLVEGLPKSVAFVKDYAQKQIDNNVDVDYWTKARDWCATAPDMTKKENYFKYDGYLINTNAYRKDPDQKVQGPEVGAMGTMNSYLSLSIFFNGKYLSKRFNILELNLSRDMEVIKIPSIVIWGRHDGVNTIEMGYDAYNSIGGSDFKEKELVILENSAHEGYIEEQMLFIHTFRRFVNSL</sequence>
<dbReference type="InterPro" id="IPR050266">
    <property type="entry name" value="AB_hydrolase_sf"/>
</dbReference>
<evidence type="ECO:0000256" key="1">
    <source>
        <dbReference type="ARBA" id="ARBA00010088"/>
    </source>
</evidence>
<dbReference type="InterPro" id="IPR029058">
    <property type="entry name" value="AB_hydrolase_fold"/>
</dbReference>
<evidence type="ECO:0000313" key="5">
    <source>
        <dbReference type="Proteomes" id="UP000470771"/>
    </source>
</evidence>
<dbReference type="GO" id="GO:0008233">
    <property type="term" value="F:peptidase activity"/>
    <property type="evidence" value="ECO:0007669"/>
    <property type="project" value="InterPro"/>
</dbReference>
<accession>A0A6N9NNP6</accession>
<reference evidence="4 5" key="1">
    <citation type="submission" date="2019-12" db="EMBL/GenBank/DDBJ databases">
        <authorList>
            <person name="Zhao J."/>
        </authorList>
    </citation>
    <scope>NUCLEOTIDE SEQUENCE [LARGE SCALE GENOMIC DNA]</scope>
    <source>
        <strain evidence="4 5">S-15</strain>
    </source>
</reference>
<dbReference type="Proteomes" id="UP000470771">
    <property type="component" value="Unassembled WGS sequence"/>
</dbReference>
<comment type="similarity">
    <text evidence="1">Belongs to the peptidase S33 family.</text>
</comment>
<protein>
    <submittedName>
        <fullName evidence="4">Alpha/beta fold hydrolase</fullName>
    </submittedName>
</protein>
<dbReference type="Gene3D" id="3.40.50.1820">
    <property type="entry name" value="alpha/beta hydrolase"/>
    <property type="match status" value="1"/>
</dbReference>
<evidence type="ECO:0000256" key="2">
    <source>
        <dbReference type="ARBA" id="ARBA00022801"/>
    </source>
</evidence>
<gene>
    <name evidence="4" type="ORF">GQN54_12250</name>
</gene>
<dbReference type="PANTHER" id="PTHR43798">
    <property type="entry name" value="MONOACYLGLYCEROL LIPASE"/>
    <property type="match status" value="1"/>
</dbReference>
<dbReference type="PANTHER" id="PTHR43798:SF33">
    <property type="entry name" value="HYDROLASE, PUTATIVE (AFU_ORTHOLOGUE AFUA_2G14860)-RELATED"/>
    <property type="match status" value="1"/>
</dbReference>
<dbReference type="PROSITE" id="PS51257">
    <property type="entry name" value="PROKAR_LIPOPROTEIN"/>
    <property type="match status" value="1"/>
</dbReference>
<evidence type="ECO:0000313" key="4">
    <source>
        <dbReference type="EMBL" id="NBG66890.1"/>
    </source>
</evidence>
<dbReference type="GO" id="GO:0016020">
    <property type="term" value="C:membrane"/>
    <property type="evidence" value="ECO:0007669"/>
    <property type="project" value="TreeGrafter"/>
</dbReference>
<comment type="caution">
    <text evidence="4">The sequence shown here is derived from an EMBL/GenBank/DDBJ whole genome shotgun (WGS) entry which is preliminary data.</text>
</comment>
<organism evidence="4 5">
    <name type="scientific">Acidiluteibacter ferrifornacis</name>
    <dbReference type="NCBI Taxonomy" id="2692424"/>
    <lineage>
        <taxon>Bacteria</taxon>
        <taxon>Pseudomonadati</taxon>
        <taxon>Bacteroidota</taxon>
        <taxon>Flavobacteriia</taxon>
        <taxon>Flavobacteriales</taxon>
        <taxon>Cryomorphaceae</taxon>
        <taxon>Acidiluteibacter</taxon>
    </lineage>
</organism>
<keyword evidence="2 4" id="KW-0378">Hydrolase</keyword>
<dbReference type="SUPFAM" id="SSF53474">
    <property type="entry name" value="alpha/beta-Hydrolases"/>
    <property type="match status" value="1"/>
</dbReference>
<dbReference type="PRINTS" id="PR00793">
    <property type="entry name" value="PROAMNOPTASE"/>
</dbReference>
<dbReference type="Pfam" id="PF00561">
    <property type="entry name" value="Abhydrolase_1"/>
    <property type="match status" value="1"/>
</dbReference>